<evidence type="ECO:0000313" key="2">
    <source>
        <dbReference type="Proteomes" id="UP000280834"/>
    </source>
</evidence>
<dbReference type="Proteomes" id="UP000280834">
    <property type="component" value="Unassembled WGS sequence"/>
</dbReference>
<evidence type="ECO:0000313" key="1">
    <source>
        <dbReference type="EMBL" id="VDO42980.1"/>
    </source>
</evidence>
<evidence type="ECO:0000313" key="3">
    <source>
        <dbReference type="WBParaSite" id="BTMF_0001454701-mRNA-1"/>
    </source>
</evidence>
<sequence>MTLFDISRRVCLFACFRSFASSQFSLKTVKSARCVSFLFFGIPSIRASLHFVGSQLFCTNAT</sequence>
<accession>A0A0R3R3F7</accession>
<gene>
    <name evidence="1" type="ORF">BTMF_LOCUS12543</name>
</gene>
<dbReference type="EMBL" id="UZAG01019253">
    <property type="protein sequence ID" value="VDO42980.1"/>
    <property type="molecule type" value="Genomic_DNA"/>
</dbReference>
<proteinExistence type="predicted"/>
<dbReference type="AlphaFoldDB" id="A0A0R3R3F7"/>
<dbReference type="WBParaSite" id="BTMF_0001454701-mRNA-1">
    <property type="protein sequence ID" value="BTMF_0001454701-mRNA-1"/>
    <property type="gene ID" value="BTMF_0001454701"/>
</dbReference>
<name>A0A0R3R3F7_9BILA</name>
<reference evidence="3" key="1">
    <citation type="submission" date="2017-02" db="UniProtKB">
        <authorList>
            <consortium name="WormBaseParasite"/>
        </authorList>
    </citation>
    <scope>IDENTIFICATION</scope>
</reference>
<protein>
    <submittedName>
        <fullName evidence="3">Secreted protein</fullName>
    </submittedName>
</protein>
<keyword evidence="2" id="KW-1185">Reference proteome</keyword>
<organism evidence="3">
    <name type="scientific">Brugia timori</name>
    <dbReference type="NCBI Taxonomy" id="42155"/>
    <lineage>
        <taxon>Eukaryota</taxon>
        <taxon>Metazoa</taxon>
        <taxon>Ecdysozoa</taxon>
        <taxon>Nematoda</taxon>
        <taxon>Chromadorea</taxon>
        <taxon>Rhabditida</taxon>
        <taxon>Spirurina</taxon>
        <taxon>Spiruromorpha</taxon>
        <taxon>Filarioidea</taxon>
        <taxon>Onchocercidae</taxon>
        <taxon>Brugia</taxon>
    </lineage>
</organism>
<reference evidence="1 2" key="2">
    <citation type="submission" date="2018-11" db="EMBL/GenBank/DDBJ databases">
        <authorList>
            <consortium name="Pathogen Informatics"/>
        </authorList>
    </citation>
    <scope>NUCLEOTIDE SEQUENCE [LARGE SCALE GENOMIC DNA]</scope>
</reference>